<organism evidence="17 18">
    <name type="scientific">Syntrophotalea acetylenivorans</name>
    <dbReference type="NCBI Taxonomy" id="1842532"/>
    <lineage>
        <taxon>Bacteria</taxon>
        <taxon>Pseudomonadati</taxon>
        <taxon>Thermodesulfobacteriota</taxon>
        <taxon>Desulfuromonadia</taxon>
        <taxon>Desulfuromonadales</taxon>
        <taxon>Syntrophotaleaceae</taxon>
        <taxon>Syntrophotalea</taxon>
    </lineage>
</organism>
<dbReference type="KEGG" id="pef:A7E78_01730"/>
<name>A0A1L3GSS2_9BACT</name>
<feature type="transmembrane region" description="Helical" evidence="16">
    <location>
        <begin position="149"/>
        <end position="167"/>
    </location>
</feature>
<evidence type="ECO:0000313" key="17">
    <source>
        <dbReference type="EMBL" id="APG28971.1"/>
    </source>
</evidence>
<dbReference type="InterPro" id="IPR048254">
    <property type="entry name" value="CDP_ALCOHOL_P_TRANSF_CS"/>
</dbReference>
<accession>A0A1L3GSS2</accession>
<keyword evidence="7 15" id="KW-0808">Transferase</keyword>
<evidence type="ECO:0000256" key="1">
    <source>
        <dbReference type="ARBA" id="ARBA00004141"/>
    </source>
</evidence>
<feature type="transmembrane region" description="Helical" evidence="16">
    <location>
        <begin position="7"/>
        <end position="24"/>
    </location>
</feature>
<dbReference type="PIRSF" id="PIRSF000847">
    <property type="entry name" value="Phos_ph_gly_syn"/>
    <property type="match status" value="1"/>
</dbReference>
<dbReference type="Pfam" id="PF01066">
    <property type="entry name" value="CDP-OH_P_transf"/>
    <property type="match status" value="1"/>
</dbReference>
<feature type="transmembrane region" description="Helical" evidence="16">
    <location>
        <begin position="124"/>
        <end position="143"/>
    </location>
</feature>
<evidence type="ECO:0000256" key="13">
    <source>
        <dbReference type="ARBA" id="ARBA00023264"/>
    </source>
</evidence>
<evidence type="ECO:0000256" key="8">
    <source>
        <dbReference type="ARBA" id="ARBA00022692"/>
    </source>
</evidence>
<comment type="catalytic activity">
    <reaction evidence="14">
        <text>a CDP-1,2-diacyl-sn-glycerol + sn-glycerol 3-phosphate = a 1,2-diacyl-sn-glycero-3-phospho-(1'-sn-glycero-3'-phosphate) + CMP + H(+)</text>
        <dbReference type="Rhea" id="RHEA:12593"/>
        <dbReference type="ChEBI" id="CHEBI:15378"/>
        <dbReference type="ChEBI" id="CHEBI:57597"/>
        <dbReference type="ChEBI" id="CHEBI:58332"/>
        <dbReference type="ChEBI" id="CHEBI:60110"/>
        <dbReference type="ChEBI" id="CHEBI:60377"/>
        <dbReference type="EC" id="2.7.8.5"/>
    </reaction>
</comment>
<feature type="transmembrane region" description="Helical" evidence="16">
    <location>
        <begin position="96"/>
        <end position="112"/>
    </location>
</feature>
<sequence>MNIPNSLTLLRLFLVPLVTIAIIYREFELTLALFLVAALSDLLDGLFARLLDQCTLLGLYLDPAADKMLTLSCYLSLAFIGLVPAWLAVVVFFKDLFMILGAAIIFFCGWELKVEPSRWGKHTTFLQLITVAAVLLIVVTGWSGSWISWLFYLTGLLTIFSGGHYIFQRLRTLPEQPQLPA</sequence>
<dbReference type="PANTHER" id="PTHR14269:SF11">
    <property type="entry name" value="CDP-DIACYLGLYCEROL--GLYCEROL-3-PHOSPHATE 3-PHOSPHATIDYLTRANSFERASE"/>
    <property type="match status" value="1"/>
</dbReference>
<dbReference type="InterPro" id="IPR050324">
    <property type="entry name" value="CDP-alcohol_PTase-I"/>
</dbReference>
<evidence type="ECO:0000256" key="11">
    <source>
        <dbReference type="ARBA" id="ARBA00023136"/>
    </source>
</evidence>
<keyword evidence="18" id="KW-1185">Reference proteome</keyword>
<evidence type="ECO:0000313" key="18">
    <source>
        <dbReference type="Proteomes" id="UP000182517"/>
    </source>
</evidence>
<dbReference type="GO" id="GO:0046474">
    <property type="term" value="P:glycerophospholipid biosynthetic process"/>
    <property type="evidence" value="ECO:0007669"/>
    <property type="project" value="TreeGrafter"/>
</dbReference>
<dbReference type="EMBL" id="CP015519">
    <property type="protein sequence ID" value="APG28971.1"/>
    <property type="molecule type" value="Genomic_DNA"/>
</dbReference>
<evidence type="ECO:0000256" key="12">
    <source>
        <dbReference type="ARBA" id="ARBA00023209"/>
    </source>
</evidence>
<evidence type="ECO:0000256" key="9">
    <source>
        <dbReference type="ARBA" id="ARBA00022989"/>
    </source>
</evidence>
<evidence type="ECO:0000256" key="3">
    <source>
        <dbReference type="ARBA" id="ARBA00010441"/>
    </source>
</evidence>
<dbReference type="InterPro" id="IPR000462">
    <property type="entry name" value="CDP-OH_P_trans"/>
</dbReference>
<comment type="subcellular location">
    <subcellularLocation>
        <location evidence="1">Membrane</location>
        <topology evidence="1">Multi-pass membrane protein</topology>
    </subcellularLocation>
</comment>
<dbReference type="EC" id="2.7.8.5" evidence="4"/>
<evidence type="ECO:0000256" key="2">
    <source>
        <dbReference type="ARBA" id="ARBA00005042"/>
    </source>
</evidence>
<evidence type="ECO:0000256" key="7">
    <source>
        <dbReference type="ARBA" id="ARBA00022679"/>
    </source>
</evidence>
<dbReference type="InterPro" id="IPR004570">
    <property type="entry name" value="Phosphatidylglycerol_P_synth"/>
</dbReference>
<keyword evidence="11 16" id="KW-0472">Membrane</keyword>
<dbReference type="STRING" id="1842532.A7E78_01730"/>
<proteinExistence type="inferred from homology"/>
<evidence type="ECO:0000256" key="5">
    <source>
        <dbReference type="ARBA" id="ARBA00014944"/>
    </source>
</evidence>
<keyword evidence="8 16" id="KW-0812">Transmembrane</keyword>
<feature type="transmembrane region" description="Helical" evidence="16">
    <location>
        <begin position="71"/>
        <end position="90"/>
    </location>
</feature>
<dbReference type="GO" id="GO:0016020">
    <property type="term" value="C:membrane"/>
    <property type="evidence" value="ECO:0007669"/>
    <property type="project" value="UniProtKB-SubCell"/>
</dbReference>
<protein>
    <recommendedName>
        <fullName evidence="5">CDP-diacylglycerol--glycerol-3-phosphate 3-phosphatidyltransferase</fullName>
        <ecNumber evidence="4">2.7.8.5</ecNumber>
    </recommendedName>
</protein>
<dbReference type="PANTHER" id="PTHR14269">
    <property type="entry name" value="CDP-DIACYLGLYCEROL--GLYCEROL-3-PHOSPHATE 3-PHOSPHATIDYLTRANSFERASE-RELATED"/>
    <property type="match status" value="1"/>
</dbReference>
<evidence type="ECO:0000256" key="6">
    <source>
        <dbReference type="ARBA" id="ARBA00022516"/>
    </source>
</evidence>
<dbReference type="AlphaFoldDB" id="A0A1L3GSS2"/>
<evidence type="ECO:0000256" key="14">
    <source>
        <dbReference type="ARBA" id="ARBA00048586"/>
    </source>
</evidence>
<dbReference type="GO" id="GO:0008444">
    <property type="term" value="F:CDP-diacylglycerol-glycerol-3-phosphate 3-phosphatidyltransferase activity"/>
    <property type="evidence" value="ECO:0007669"/>
    <property type="project" value="UniProtKB-EC"/>
</dbReference>
<dbReference type="PROSITE" id="PS00379">
    <property type="entry name" value="CDP_ALCOHOL_P_TRANSF"/>
    <property type="match status" value="1"/>
</dbReference>
<feature type="transmembrane region" description="Helical" evidence="16">
    <location>
        <begin position="30"/>
        <end position="51"/>
    </location>
</feature>
<dbReference type="InterPro" id="IPR043130">
    <property type="entry name" value="CDP-OH_PTrfase_TM_dom"/>
</dbReference>
<reference evidence="17 18" key="1">
    <citation type="journal article" date="2017" name="Genome Announc.">
        <title>Complete Genome Sequences of Two Acetylene-Fermenting Pelobacter acetylenicus Strains.</title>
        <authorList>
            <person name="Sutton J.M."/>
            <person name="Baesman S.M."/>
            <person name="Fierst J.L."/>
            <person name="Poret-Peterson A.T."/>
            <person name="Oremland R.S."/>
            <person name="Dunlap D.S."/>
            <person name="Akob D.M."/>
        </authorList>
    </citation>
    <scope>NUCLEOTIDE SEQUENCE [LARGE SCALE GENOMIC DNA]</scope>
    <source>
        <strain evidence="17 18">SFB93</strain>
    </source>
</reference>
<keyword evidence="10" id="KW-0443">Lipid metabolism</keyword>
<dbReference type="Gene3D" id="1.20.120.1760">
    <property type="match status" value="1"/>
</dbReference>
<keyword evidence="13" id="KW-1208">Phospholipid metabolism</keyword>
<evidence type="ECO:0000256" key="15">
    <source>
        <dbReference type="RuleBase" id="RU003750"/>
    </source>
</evidence>
<evidence type="ECO:0000256" key="10">
    <source>
        <dbReference type="ARBA" id="ARBA00023098"/>
    </source>
</evidence>
<comment type="similarity">
    <text evidence="3 15">Belongs to the CDP-alcohol phosphatidyltransferase class-I family.</text>
</comment>
<dbReference type="Proteomes" id="UP000182517">
    <property type="component" value="Chromosome"/>
</dbReference>
<comment type="pathway">
    <text evidence="2">Phospholipid metabolism; phosphatidylglycerol biosynthesis; phosphatidylglycerol from CDP-diacylglycerol: step 1/2.</text>
</comment>
<keyword evidence="6" id="KW-0444">Lipid biosynthesis</keyword>
<keyword evidence="12" id="KW-0594">Phospholipid biosynthesis</keyword>
<gene>
    <name evidence="17" type="ORF">A7E78_01730</name>
</gene>
<evidence type="ECO:0000256" key="16">
    <source>
        <dbReference type="SAM" id="Phobius"/>
    </source>
</evidence>
<keyword evidence="9 16" id="KW-1133">Transmembrane helix</keyword>
<evidence type="ECO:0000256" key="4">
    <source>
        <dbReference type="ARBA" id="ARBA00013170"/>
    </source>
</evidence>